<accession>A0AAE0ZAY8</accession>
<gene>
    <name evidence="1" type="ORF">RRG08_067298</name>
</gene>
<keyword evidence="2" id="KW-1185">Reference proteome</keyword>
<evidence type="ECO:0000313" key="1">
    <source>
        <dbReference type="EMBL" id="KAK3765576.1"/>
    </source>
</evidence>
<comment type="caution">
    <text evidence="1">The sequence shown here is derived from an EMBL/GenBank/DDBJ whole genome shotgun (WGS) entry which is preliminary data.</text>
</comment>
<dbReference type="Proteomes" id="UP001283361">
    <property type="component" value="Unassembled WGS sequence"/>
</dbReference>
<reference evidence="1" key="1">
    <citation type="journal article" date="2023" name="G3 (Bethesda)">
        <title>A reference genome for the long-term kleptoplast-retaining sea slug Elysia crispata morphotype clarki.</title>
        <authorList>
            <person name="Eastman K.E."/>
            <person name="Pendleton A.L."/>
            <person name="Shaikh M.A."/>
            <person name="Suttiyut T."/>
            <person name="Ogas R."/>
            <person name="Tomko P."/>
            <person name="Gavelis G."/>
            <person name="Widhalm J.R."/>
            <person name="Wisecaver J.H."/>
        </authorList>
    </citation>
    <scope>NUCLEOTIDE SEQUENCE</scope>
    <source>
        <strain evidence="1">ECLA1</strain>
    </source>
</reference>
<dbReference type="EMBL" id="JAWDGP010004286">
    <property type="protein sequence ID" value="KAK3765576.1"/>
    <property type="molecule type" value="Genomic_DNA"/>
</dbReference>
<protein>
    <submittedName>
        <fullName evidence="1">Uncharacterized protein</fullName>
    </submittedName>
</protein>
<evidence type="ECO:0000313" key="2">
    <source>
        <dbReference type="Proteomes" id="UP001283361"/>
    </source>
</evidence>
<dbReference type="AlphaFoldDB" id="A0AAE0ZAY8"/>
<proteinExistence type="predicted"/>
<organism evidence="1 2">
    <name type="scientific">Elysia crispata</name>
    <name type="common">lettuce slug</name>
    <dbReference type="NCBI Taxonomy" id="231223"/>
    <lineage>
        <taxon>Eukaryota</taxon>
        <taxon>Metazoa</taxon>
        <taxon>Spiralia</taxon>
        <taxon>Lophotrochozoa</taxon>
        <taxon>Mollusca</taxon>
        <taxon>Gastropoda</taxon>
        <taxon>Heterobranchia</taxon>
        <taxon>Euthyneura</taxon>
        <taxon>Panpulmonata</taxon>
        <taxon>Sacoglossa</taxon>
        <taxon>Placobranchoidea</taxon>
        <taxon>Plakobranchidae</taxon>
        <taxon>Elysia</taxon>
    </lineage>
</organism>
<name>A0AAE0ZAY8_9GAST</name>
<sequence length="220" mass="24271">MAPLSFLWTYGNLSAYIDSYFQFGCSSNCVDGDSKLIIGLLIASGAPGILLTKLLSGKLGLRKAGIVDIKQCRTFRLCLDCWDICSVDNCTARCRSRLGQRQHFDSCFRTCERLGPRQSCYLHGHYKWRSHGSCGSAESNHHRIVNPKNLKPDVVRGSGTFFSQREVLDKVPLAPIAYAGMTAGLQVAGYLILRSPPNCLPVLHYPKIPLLPTAKLPTVI</sequence>